<evidence type="ECO:0000256" key="2">
    <source>
        <dbReference type="SAM" id="MobiDB-lite"/>
    </source>
</evidence>
<reference evidence="5 7" key="3">
    <citation type="journal article" date="2014" name="PLoS Genet.">
        <title>Phylogenetically driven sequencing of extremely halophilic archaea reveals strategies for static and dynamic osmo-response.</title>
        <authorList>
            <person name="Becker E.A."/>
            <person name="Seitzer P.M."/>
            <person name="Tritt A."/>
            <person name="Larsen D."/>
            <person name="Krusor M."/>
            <person name="Yao A.I."/>
            <person name="Wu D."/>
            <person name="Madern D."/>
            <person name="Eisen J.A."/>
            <person name="Darling A.E."/>
            <person name="Facciotti M.T."/>
        </authorList>
    </citation>
    <scope>NUCLEOTIDE SEQUENCE [LARGE SCALE GENOMIC DNA]</scope>
    <source>
        <strain evidence="5 7">DSM 15624</strain>
    </source>
</reference>
<dbReference type="PATRIC" id="fig|797303.5.peg.4046"/>
<dbReference type="eggNOG" id="arCOG00679">
    <property type="taxonomic scope" value="Archaea"/>
</dbReference>
<keyword evidence="7" id="KW-1185">Reference proteome</keyword>
<dbReference type="InterPro" id="IPR010095">
    <property type="entry name" value="Cas12f1-like_TNB"/>
</dbReference>
<feature type="compositionally biased region" description="Low complexity" evidence="2">
    <location>
        <begin position="514"/>
        <end position="527"/>
    </location>
</feature>
<gene>
    <name evidence="4" type="ordered locus">Natpe_4196</name>
    <name evidence="5" type="ORF">C488_20362</name>
</gene>
<protein>
    <submittedName>
        <fullName evidence="5">IS1341-type transposase</fullName>
    </submittedName>
    <submittedName>
        <fullName evidence="4">Transposase, IS605 OrfB family, central region</fullName>
    </submittedName>
</protein>
<reference evidence="6" key="1">
    <citation type="submission" date="2012-02" db="EMBL/GenBank/DDBJ databases">
        <title>Complete sequence of plasmid 1 of Natrinema pellirubrum DSM 15624.</title>
        <authorList>
            <person name="Lucas S."/>
            <person name="Han J."/>
            <person name="Lapidus A."/>
            <person name="Cheng J.-F."/>
            <person name="Goodwin L."/>
            <person name="Pitluck S."/>
            <person name="Peters L."/>
            <person name="Teshima H."/>
            <person name="Detter J.C."/>
            <person name="Han C."/>
            <person name="Tapia R."/>
            <person name="Land M."/>
            <person name="Hauser L."/>
            <person name="Kyrpides N."/>
            <person name="Ivanova N."/>
            <person name="Pagani I."/>
            <person name="Sproer C."/>
            <person name="Anderson I."/>
            <person name="Woyke T."/>
        </authorList>
    </citation>
    <scope>NUCLEOTIDE SEQUENCE [LARGE SCALE GENOMIC DNA]</scope>
    <source>
        <strain evidence="6">DSM 15624 / JCM 10476 / NCIMB 786</strain>
        <plasmid evidence="6">pNATPE01</plasmid>
    </source>
</reference>
<evidence type="ECO:0000313" key="4">
    <source>
        <dbReference type="EMBL" id="AGB33902.1"/>
    </source>
</evidence>
<dbReference type="RefSeq" id="WP_006183405.1">
    <property type="nucleotide sequence ID" value="NC_019967.1"/>
</dbReference>
<dbReference type="OrthoDB" id="33505at2157"/>
<keyword evidence="4" id="KW-0614">Plasmid</keyword>
<dbReference type="NCBIfam" id="TIGR01766">
    <property type="entry name" value="IS200/IS605 family accessory protein TnpB-like domain"/>
    <property type="match status" value="1"/>
</dbReference>
<dbReference type="HOGENOM" id="CLU_513552_0_0_2"/>
<evidence type="ECO:0000313" key="7">
    <source>
        <dbReference type="Proteomes" id="UP000011593"/>
    </source>
</evidence>
<dbReference type="AlphaFoldDB" id="L0JTF5"/>
<evidence type="ECO:0000313" key="6">
    <source>
        <dbReference type="Proteomes" id="UP000010843"/>
    </source>
</evidence>
<feature type="region of interest" description="Disordered" evidence="2">
    <location>
        <begin position="493"/>
        <end position="544"/>
    </location>
</feature>
<dbReference type="GeneID" id="14336660"/>
<dbReference type="KEGG" id="npe:Natpe_4196"/>
<dbReference type="GO" id="GO:0003677">
    <property type="term" value="F:DNA binding"/>
    <property type="evidence" value="ECO:0007669"/>
    <property type="project" value="UniProtKB-KW"/>
</dbReference>
<name>L0JTF5_NATP1</name>
<accession>L0JTF5</accession>
<sequence>MQLTEQFHVPDDCHEACDRLTTLVQKHTQRLLTDEYWTDQHLDALKNHTGQSYTYIRDNDHDAFENVDEYVYSRFKRCVYHRVTHVLDAHADEYQAFNFVLDTVADRKIKQSGWKRLRNQLFKDHTPYIEWRVLESVVEQLNQYYDRHGHFPEKYTELVGTPEPNGTLPYAPDKGDYHIHELTVEDGDLVFVVNAPDSLSPDSYHNWTEHEIRFPTHSRFCELVGVGDVKAPTLHTSEHGYTVDVPVDVPENDIDTVENRVLAVDLGVKKQATTVVLDDGEDETHKQVAPPEFIDHPSKDKLFRVKSDAEGINDRLSELRRQGKDHTDRFDHLLSEYQQTRQKERRLRNQIQHDVANQLVWLAAEYDCETIVFESLGQLDSGNTSGSVAWSISSWARGELLEYTDYKAELLGVDVSTVNPWGTSRHCPHCGEKGQTVKAPNDHTEQRHGGHFHCPVCSYECDRDVVGAVNVGRKHLSESRMEQANPVEYISTGKHASFPSHTDSTAENDVCARSSSGPDGSVSGVQSTTNTEQEQDLASGRQTRLPQFRASSLTTIACCTFKINSSDMAA</sequence>
<dbReference type="Proteomes" id="UP000010843">
    <property type="component" value="Plasmid pNATPE01"/>
</dbReference>
<proteinExistence type="predicted"/>
<organism evidence="4 6">
    <name type="scientific">Natrinema pellirubrum (strain DSM 15624 / CIP 106293 / JCM 10476 / NCIMB 786 / 157)</name>
    <dbReference type="NCBI Taxonomy" id="797303"/>
    <lineage>
        <taxon>Archaea</taxon>
        <taxon>Methanobacteriati</taxon>
        <taxon>Methanobacteriota</taxon>
        <taxon>Stenosarchaea group</taxon>
        <taxon>Halobacteria</taxon>
        <taxon>Halobacteriales</taxon>
        <taxon>Natrialbaceae</taxon>
        <taxon>Natrinema</taxon>
    </lineage>
</organism>
<reference evidence="4" key="2">
    <citation type="submission" date="2012-02" db="EMBL/GenBank/DDBJ databases">
        <title>Complete sequence of plasmid 1 of Natrinema pellirubrum DSM 15624.</title>
        <authorList>
            <consortium name="US DOE Joint Genome Institute"/>
            <person name="Lucas S."/>
            <person name="Han J."/>
            <person name="Lapidus A."/>
            <person name="Cheng J.-F."/>
            <person name="Goodwin L."/>
            <person name="Pitluck S."/>
            <person name="Peters L."/>
            <person name="Teshima H."/>
            <person name="Detter J.C."/>
            <person name="Han C."/>
            <person name="Tapia R."/>
            <person name="Land M."/>
            <person name="Hauser L."/>
            <person name="Kyrpides N."/>
            <person name="Ivanova N."/>
            <person name="Pagani I."/>
            <person name="Sproer C."/>
            <person name="Anderson I."/>
            <person name="Woyke T."/>
        </authorList>
    </citation>
    <scope>NUCLEOTIDE SEQUENCE</scope>
    <source>
        <strain evidence="4">DSM 15624</strain>
        <plasmid evidence="4">pNATPE01</plasmid>
    </source>
</reference>
<evidence type="ECO:0000259" key="3">
    <source>
        <dbReference type="Pfam" id="PF07282"/>
    </source>
</evidence>
<evidence type="ECO:0000256" key="1">
    <source>
        <dbReference type="ARBA" id="ARBA00023125"/>
    </source>
</evidence>
<dbReference type="Pfam" id="PF07282">
    <property type="entry name" value="Cas12f1-like_TNB"/>
    <property type="match status" value="1"/>
</dbReference>
<geneLocation type="plasmid" evidence="4 6">
    <name>pNATPE01</name>
</geneLocation>
<keyword evidence="1" id="KW-0238">DNA-binding</keyword>
<evidence type="ECO:0000313" key="5">
    <source>
        <dbReference type="EMBL" id="ELY69393.1"/>
    </source>
</evidence>
<dbReference type="EMBL" id="AOIE01000120">
    <property type="protein sequence ID" value="ELY69393.1"/>
    <property type="molecule type" value="Genomic_DNA"/>
</dbReference>
<feature type="domain" description="Cas12f1-like TNB" evidence="3">
    <location>
        <begin position="398"/>
        <end position="471"/>
    </location>
</feature>
<dbReference type="Proteomes" id="UP000011593">
    <property type="component" value="Unassembled WGS sequence"/>
</dbReference>
<dbReference type="EMBL" id="CP003373">
    <property type="protein sequence ID" value="AGB33902.1"/>
    <property type="molecule type" value="Genomic_DNA"/>
</dbReference>